<dbReference type="SUPFAM" id="SSF54695">
    <property type="entry name" value="POZ domain"/>
    <property type="match status" value="1"/>
</dbReference>
<dbReference type="PANTHER" id="PTHR22744">
    <property type="entry name" value="HELIX LOOP HELIX PROTEIN 21-RELATED"/>
    <property type="match status" value="1"/>
</dbReference>
<dbReference type="Pfam" id="PF00651">
    <property type="entry name" value="BTB"/>
    <property type="match status" value="1"/>
</dbReference>
<dbReference type="PANTHER" id="PTHR22744:SF14">
    <property type="entry name" value="BTB DOMAIN-CONTAINING PROTEIN-RELATED"/>
    <property type="match status" value="1"/>
</dbReference>
<dbReference type="PROSITE" id="PS50097">
    <property type="entry name" value="BTB"/>
    <property type="match status" value="1"/>
</dbReference>
<feature type="non-terminal residue" evidence="2">
    <location>
        <position position="1"/>
    </location>
</feature>
<dbReference type="Gene3D" id="3.30.710.10">
    <property type="entry name" value="Potassium Channel Kv1.1, Chain A"/>
    <property type="match status" value="1"/>
</dbReference>
<dbReference type="InterPro" id="IPR000210">
    <property type="entry name" value="BTB/POZ_dom"/>
</dbReference>
<evidence type="ECO:0000259" key="1">
    <source>
        <dbReference type="PROSITE" id="PS50097"/>
    </source>
</evidence>
<protein>
    <recommendedName>
        <fullName evidence="1">BTB domain-containing protein</fullName>
    </recommendedName>
</protein>
<reference evidence="3" key="1">
    <citation type="submission" date="2022-10" db="EMBL/GenBank/DDBJ databases">
        <title>Genome assembly of Pristionchus species.</title>
        <authorList>
            <person name="Yoshida K."/>
            <person name="Sommer R.J."/>
        </authorList>
    </citation>
    <scope>NUCLEOTIDE SEQUENCE [LARGE SCALE GENOMIC DNA]</scope>
    <source>
        <strain evidence="3">RS5460</strain>
    </source>
</reference>
<comment type="caution">
    <text evidence="2">The sequence shown here is derived from an EMBL/GenBank/DDBJ whole genome shotgun (WGS) entry which is preliminary data.</text>
</comment>
<gene>
    <name evidence="2" type="ORF">PMAYCL1PPCAC_25228</name>
</gene>
<evidence type="ECO:0000313" key="3">
    <source>
        <dbReference type="Proteomes" id="UP001328107"/>
    </source>
</evidence>
<sequence length="200" mass="23245">IYLTKLTGKRVESHIDFTTNIPLNDAILIVEEKEVHLSRQYLSSISTVFRALFDENSSEIPNKLVLNGLKYQDCIEFLRWIYNSPVKNVEEDVLSRMIALAKRFNVLFIIDQIASYLSTTGDDLVLESYSLKLILHFGYIVDLQFPESVCGSTDEYTDWKAIYDQIEKNPAYREMDDDKAKEMLEWLMKKLIEKPNEDSA</sequence>
<dbReference type="InterPro" id="IPR011333">
    <property type="entry name" value="SKP1/BTB/POZ_sf"/>
</dbReference>
<dbReference type="AlphaFoldDB" id="A0AAN5I7A7"/>
<dbReference type="EMBL" id="BTRK01000005">
    <property type="protein sequence ID" value="GMR55033.1"/>
    <property type="molecule type" value="Genomic_DNA"/>
</dbReference>
<name>A0AAN5I7A7_9BILA</name>
<dbReference type="SMART" id="SM00225">
    <property type="entry name" value="BTB"/>
    <property type="match status" value="1"/>
</dbReference>
<organism evidence="2 3">
    <name type="scientific">Pristionchus mayeri</name>
    <dbReference type="NCBI Taxonomy" id="1317129"/>
    <lineage>
        <taxon>Eukaryota</taxon>
        <taxon>Metazoa</taxon>
        <taxon>Ecdysozoa</taxon>
        <taxon>Nematoda</taxon>
        <taxon>Chromadorea</taxon>
        <taxon>Rhabditida</taxon>
        <taxon>Rhabditina</taxon>
        <taxon>Diplogasteromorpha</taxon>
        <taxon>Diplogasteroidea</taxon>
        <taxon>Neodiplogasteridae</taxon>
        <taxon>Pristionchus</taxon>
    </lineage>
</organism>
<accession>A0AAN5I7A7</accession>
<evidence type="ECO:0000313" key="2">
    <source>
        <dbReference type="EMBL" id="GMR55033.1"/>
    </source>
</evidence>
<dbReference type="Proteomes" id="UP001328107">
    <property type="component" value="Unassembled WGS sequence"/>
</dbReference>
<proteinExistence type="predicted"/>
<keyword evidence="3" id="KW-1185">Reference proteome</keyword>
<feature type="domain" description="BTB" evidence="1">
    <location>
        <begin position="24"/>
        <end position="90"/>
    </location>
</feature>
<dbReference type="CDD" id="cd18186">
    <property type="entry name" value="BTB_POZ_ZBTB_KLHL-like"/>
    <property type="match status" value="1"/>
</dbReference>